<reference evidence="2" key="2">
    <citation type="journal article" date="2017" name="Nat. Plants">
        <title>The Aegilops tauschii genome reveals multiple impacts of transposons.</title>
        <authorList>
            <person name="Zhao G."/>
            <person name="Zou C."/>
            <person name="Li K."/>
            <person name="Wang K."/>
            <person name="Li T."/>
            <person name="Gao L."/>
            <person name="Zhang X."/>
            <person name="Wang H."/>
            <person name="Yang Z."/>
            <person name="Liu X."/>
            <person name="Jiang W."/>
            <person name="Mao L."/>
            <person name="Kong X."/>
            <person name="Jiao Y."/>
            <person name="Jia J."/>
        </authorList>
    </citation>
    <scope>NUCLEOTIDE SEQUENCE [LARGE SCALE GENOMIC DNA]</scope>
    <source>
        <strain evidence="2">cv. AL8/78</strain>
    </source>
</reference>
<dbReference type="Proteomes" id="UP000015105">
    <property type="component" value="Chromosome 3D"/>
</dbReference>
<dbReference type="Gramene" id="AET3Gv20506500.20">
    <property type="protein sequence ID" value="AET3Gv20506500.20"/>
    <property type="gene ID" value="AET3Gv20506500"/>
</dbReference>
<evidence type="ECO:0000313" key="1">
    <source>
        <dbReference type="EnsemblPlants" id="AET3Gv20506500.20"/>
    </source>
</evidence>
<keyword evidence="2" id="KW-1185">Reference proteome</keyword>
<protein>
    <submittedName>
        <fullName evidence="1">Uncharacterized protein</fullName>
    </submittedName>
</protein>
<dbReference type="EnsemblPlants" id="AET3Gv20506500.20">
    <property type="protein sequence ID" value="AET3Gv20506500.20"/>
    <property type="gene ID" value="AET3Gv20506500"/>
</dbReference>
<proteinExistence type="predicted"/>
<reference evidence="1" key="4">
    <citation type="submission" date="2019-03" db="UniProtKB">
        <authorList>
            <consortium name="EnsemblPlants"/>
        </authorList>
    </citation>
    <scope>IDENTIFICATION</scope>
</reference>
<evidence type="ECO:0000313" key="2">
    <source>
        <dbReference type="Proteomes" id="UP000015105"/>
    </source>
</evidence>
<dbReference type="AlphaFoldDB" id="A0A453EXM6"/>
<organism evidence="1 2">
    <name type="scientific">Aegilops tauschii subsp. strangulata</name>
    <name type="common">Goatgrass</name>
    <dbReference type="NCBI Taxonomy" id="200361"/>
    <lineage>
        <taxon>Eukaryota</taxon>
        <taxon>Viridiplantae</taxon>
        <taxon>Streptophyta</taxon>
        <taxon>Embryophyta</taxon>
        <taxon>Tracheophyta</taxon>
        <taxon>Spermatophyta</taxon>
        <taxon>Magnoliopsida</taxon>
        <taxon>Liliopsida</taxon>
        <taxon>Poales</taxon>
        <taxon>Poaceae</taxon>
        <taxon>BOP clade</taxon>
        <taxon>Pooideae</taxon>
        <taxon>Triticodae</taxon>
        <taxon>Triticeae</taxon>
        <taxon>Triticinae</taxon>
        <taxon>Aegilops</taxon>
    </lineage>
</organism>
<sequence length="84" mass="8940">PIYLLQNRCPTAARRDVTILECSKAEHADTASALLRRGLSPRTPWSSSPAGCFCRVGCCVGRVCDSLLHATAAYVCLLGGCLLC</sequence>
<reference evidence="1" key="5">
    <citation type="journal article" date="2021" name="G3 (Bethesda)">
        <title>Aegilops tauschii genome assembly Aet v5.0 features greater sequence contiguity and improved annotation.</title>
        <authorList>
            <person name="Wang L."/>
            <person name="Zhu T."/>
            <person name="Rodriguez J.C."/>
            <person name="Deal K.R."/>
            <person name="Dubcovsky J."/>
            <person name="McGuire P.E."/>
            <person name="Lux T."/>
            <person name="Spannagl M."/>
            <person name="Mayer K.F.X."/>
            <person name="Baldrich P."/>
            <person name="Meyers B.C."/>
            <person name="Huo N."/>
            <person name="Gu Y.Q."/>
            <person name="Zhou H."/>
            <person name="Devos K.M."/>
            <person name="Bennetzen J.L."/>
            <person name="Unver T."/>
            <person name="Budak H."/>
            <person name="Gulick P.J."/>
            <person name="Galiba G."/>
            <person name="Kalapos B."/>
            <person name="Nelson D.R."/>
            <person name="Li P."/>
            <person name="You F.M."/>
            <person name="Luo M.C."/>
            <person name="Dvorak J."/>
        </authorList>
    </citation>
    <scope>NUCLEOTIDE SEQUENCE [LARGE SCALE GENOMIC DNA]</scope>
    <source>
        <strain evidence="1">cv. AL8/78</strain>
    </source>
</reference>
<reference evidence="1" key="3">
    <citation type="journal article" date="2017" name="Nature">
        <title>Genome sequence of the progenitor of the wheat D genome Aegilops tauschii.</title>
        <authorList>
            <person name="Luo M.C."/>
            <person name="Gu Y.Q."/>
            <person name="Puiu D."/>
            <person name="Wang H."/>
            <person name="Twardziok S.O."/>
            <person name="Deal K.R."/>
            <person name="Huo N."/>
            <person name="Zhu T."/>
            <person name="Wang L."/>
            <person name="Wang Y."/>
            <person name="McGuire P.E."/>
            <person name="Liu S."/>
            <person name="Long H."/>
            <person name="Ramasamy R.K."/>
            <person name="Rodriguez J.C."/>
            <person name="Van S.L."/>
            <person name="Yuan L."/>
            <person name="Wang Z."/>
            <person name="Xia Z."/>
            <person name="Xiao L."/>
            <person name="Anderson O.D."/>
            <person name="Ouyang S."/>
            <person name="Liang Y."/>
            <person name="Zimin A.V."/>
            <person name="Pertea G."/>
            <person name="Qi P."/>
            <person name="Bennetzen J.L."/>
            <person name="Dai X."/>
            <person name="Dawson M.W."/>
            <person name="Muller H.G."/>
            <person name="Kugler K."/>
            <person name="Rivarola-Duarte L."/>
            <person name="Spannagl M."/>
            <person name="Mayer K.F.X."/>
            <person name="Lu F.H."/>
            <person name="Bevan M.W."/>
            <person name="Leroy P."/>
            <person name="Li P."/>
            <person name="You F.M."/>
            <person name="Sun Q."/>
            <person name="Liu Z."/>
            <person name="Lyons E."/>
            <person name="Wicker T."/>
            <person name="Salzberg S.L."/>
            <person name="Devos K.M."/>
            <person name="Dvorak J."/>
        </authorList>
    </citation>
    <scope>NUCLEOTIDE SEQUENCE [LARGE SCALE GENOMIC DNA]</scope>
    <source>
        <strain evidence="1">cv. AL8/78</strain>
    </source>
</reference>
<reference evidence="2" key="1">
    <citation type="journal article" date="2014" name="Science">
        <title>Ancient hybridizations among the ancestral genomes of bread wheat.</title>
        <authorList>
            <consortium name="International Wheat Genome Sequencing Consortium,"/>
            <person name="Marcussen T."/>
            <person name="Sandve S.R."/>
            <person name="Heier L."/>
            <person name="Spannagl M."/>
            <person name="Pfeifer M."/>
            <person name="Jakobsen K.S."/>
            <person name="Wulff B.B."/>
            <person name="Steuernagel B."/>
            <person name="Mayer K.F."/>
            <person name="Olsen O.A."/>
        </authorList>
    </citation>
    <scope>NUCLEOTIDE SEQUENCE [LARGE SCALE GENOMIC DNA]</scope>
    <source>
        <strain evidence="2">cv. AL8/78</strain>
    </source>
</reference>
<name>A0A453EXM6_AEGTS</name>
<accession>A0A453EXM6</accession>